<name>A0A382XI05_9ZZZZ</name>
<protein>
    <submittedName>
        <fullName evidence="1">Uncharacterized protein</fullName>
    </submittedName>
</protein>
<dbReference type="AlphaFoldDB" id="A0A382XI05"/>
<proteinExistence type="predicted"/>
<feature type="non-terminal residue" evidence="1">
    <location>
        <position position="1"/>
    </location>
</feature>
<reference evidence="1" key="1">
    <citation type="submission" date="2018-05" db="EMBL/GenBank/DDBJ databases">
        <authorList>
            <person name="Lanie J.A."/>
            <person name="Ng W.-L."/>
            <person name="Kazmierczak K.M."/>
            <person name="Andrzejewski T.M."/>
            <person name="Davidsen T.M."/>
            <person name="Wayne K.J."/>
            <person name="Tettelin H."/>
            <person name="Glass J.I."/>
            <person name="Rusch D."/>
            <person name="Podicherti R."/>
            <person name="Tsui H.-C.T."/>
            <person name="Winkler M.E."/>
        </authorList>
    </citation>
    <scope>NUCLEOTIDE SEQUENCE</scope>
</reference>
<accession>A0A382XI05</accession>
<sequence>LNYESYRYFLNCDPVTSGDYVGLNTLTTSSFQSWIQDSYGANWGSFTSSLASTITDALNSRTSSKPIHRLHWTSGSLELPIEAVQNGLRSTGRLFHPSWSAELEFTD</sequence>
<gene>
    <name evidence="1" type="ORF">METZ01_LOCUS423308</name>
</gene>
<evidence type="ECO:0000313" key="1">
    <source>
        <dbReference type="EMBL" id="SVD70454.1"/>
    </source>
</evidence>
<dbReference type="EMBL" id="UINC01167770">
    <property type="protein sequence ID" value="SVD70454.1"/>
    <property type="molecule type" value="Genomic_DNA"/>
</dbReference>
<organism evidence="1">
    <name type="scientific">marine metagenome</name>
    <dbReference type="NCBI Taxonomy" id="408172"/>
    <lineage>
        <taxon>unclassified sequences</taxon>
        <taxon>metagenomes</taxon>
        <taxon>ecological metagenomes</taxon>
    </lineage>
</organism>